<dbReference type="EMBL" id="BART01004477">
    <property type="protein sequence ID" value="GAG71309.1"/>
    <property type="molecule type" value="Genomic_DNA"/>
</dbReference>
<organism evidence="1">
    <name type="scientific">marine sediment metagenome</name>
    <dbReference type="NCBI Taxonomy" id="412755"/>
    <lineage>
        <taxon>unclassified sequences</taxon>
        <taxon>metagenomes</taxon>
        <taxon>ecological metagenomes</taxon>
    </lineage>
</organism>
<reference evidence="1" key="1">
    <citation type="journal article" date="2014" name="Front. Microbiol.">
        <title>High frequency of phylogenetically diverse reductive dehalogenase-homologous genes in deep subseafloor sedimentary metagenomes.</title>
        <authorList>
            <person name="Kawai M."/>
            <person name="Futagami T."/>
            <person name="Toyoda A."/>
            <person name="Takaki Y."/>
            <person name="Nishi S."/>
            <person name="Hori S."/>
            <person name="Arai W."/>
            <person name="Tsubouchi T."/>
            <person name="Morono Y."/>
            <person name="Uchiyama I."/>
            <person name="Ito T."/>
            <person name="Fujiyama A."/>
            <person name="Inagaki F."/>
            <person name="Takami H."/>
        </authorList>
    </citation>
    <scope>NUCLEOTIDE SEQUENCE</scope>
    <source>
        <strain evidence="1">Expedition CK06-06</strain>
    </source>
</reference>
<feature type="non-terminal residue" evidence="1">
    <location>
        <position position="57"/>
    </location>
</feature>
<dbReference type="AlphaFoldDB" id="X0ZPH9"/>
<protein>
    <submittedName>
        <fullName evidence="1">Uncharacterized protein</fullName>
    </submittedName>
</protein>
<comment type="caution">
    <text evidence="1">The sequence shown here is derived from an EMBL/GenBank/DDBJ whole genome shotgun (WGS) entry which is preliminary data.</text>
</comment>
<gene>
    <name evidence="1" type="ORF">S01H4_11204</name>
</gene>
<name>X0ZPH9_9ZZZZ</name>
<sequence length="57" mass="6662">MTDTELRKRIRQIADEADAKNGRNRGNWGHFKDLLADQILKALKEPTIIEGKTYHRK</sequence>
<evidence type="ECO:0000313" key="1">
    <source>
        <dbReference type="EMBL" id="GAG71309.1"/>
    </source>
</evidence>
<proteinExistence type="predicted"/>
<accession>X0ZPH9</accession>